<keyword evidence="3" id="KW-1185">Reference proteome</keyword>
<gene>
    <name evidence="2" type="ORF">H634G_08181</name>
</gene>
<feature type="signal peptide" evidence="1">
    <location>
        <begin position="1"/>
        <end position="22"/>
    </location>
</feature>
<sequence length="80" mass="8866">MQFSSIFLVALATFASSAPTAATDIIGRDPAPQRNAQGYGGYYIKERNEKRDPAPQRNAQGYGGYYIKERGDVEEKVSLY</sequence>
<dbReference type="Proteomes" id="UP000054544">
    <property type="component" value="Unassembled WGS sequence"/>
</dbReference>
<dbReference type="AlphaFoldDB" id="A0A0D9NS75"/>
<feature type="chain" id="PRO_5002341991" evidence="1">
    <location>
        <begin position="23"/>
        <end position="80"/>
    </location>
</feature>
<protein>
    <submittedName>
        <fullName evidence="2">Uncharacterized protein</fullName>
    </submittedName>
</protein>
<name>A0A0D9NS75_METAN</name>
<keyword evidence="1" id="KW-0732">Signal</keyword>
<evidence type="ECO:0000313" key="3">
    <source>
        <dbReference type="Proteomes" id="UP000054544"/>
    </source>
</evidence>
<proteinExistence type="predicted"/>
<accession>A0A0D9NS75</accession>
<dbReference type="EMBL" id="KE384743">
    <property type="protein sequence ID" value="KJK76593.1"/>
    <property type="molecule type" value="Genomic_DNA"/>
</dbReference>
<organism evidence="2 3">
    <name type="scientific">Metarhizium anisopliae BRIP 53293</name>
    <dbReference type="NCBI Taxonomy" id="1291518"/>
    <lineage>
        <taxon>Eukaryota</taxon>
        <taxon>Fungi</taxon>
        <taxon>Dikarya</taxon>
        <taxon>Ascomycota</taxon>
        <taxon>Pezizomycotina</taxon>
        <taxon>Sordariomycetes</taxon>
        <taxon>Hypocreomycetidae</taxon>
        <taxon>Hypocreales</taxon>
        <taxon>Clavicipitaceae</taxon>
        <taxon>Metarhizium</taxon>
    </lineage>
</organism>
<evidence type="ECO:0000313" key="2">
    <source>
        <dbReference type="EMBL" id="KJK76593.1"/>
    </source>
</evidence>
<reference evidence="3" key="1">
    <citation type="journal article" date="2014" name="BMC Genomics">
        <title>The genome sequence of the biocontrol fungus Metarhizium anisopliae and comparative genomics of Metarhizium species.</title>
        <authorList>
            <person name="Pattemore J.A."/>
            <person name="Hane J.K."/>
            <person name="Williams A.H."/>
            <person name="Wilson B.A."/>
            <person name="Stodart B.J."/>
            <person name="Ash G.J."/>
        </authorList>
    </citation>
    <scope>NUCLEOTIDE SEQUENCE [LARGE SCALE GENOMIC DNA]</scope>
    <source>
        <strain evidence="3">BRIP 53293</strain>
    </source>
</reference>
<evidence type="ECO:0000256" key="1">
    <source>
        <dbReference type="SAM" id="SignalP"/>
    </source>
</evidence>